<comment type="caution">
    <text evidence="1">The sequence shown here is derived from an EMBL/GenBank/DDBJ whole genome shotgun (WGS) entry which is preliminary data.</text>
</comment>
<protein>
    <submittedName>
        <fullName evidence="1">Uncharacterized protein</fullName>
    </submittedName>
</protein>
<proteinExistence type="predicted"/>
<keyword evidence="2" id="KW-1185">Reference proteome</keyword>
<reference evidence="1" key="1">
    <citation type="submission" date="2021-03" db="EMBL/GenBank/DDBJ databases">
        <authorList>
            <person name="Tagirdzhanova G."/>
        </authorList>
    </citation>
    <scope>NUCLEOTIDE SEQUENCE</scope>
</reference>
<gene>
    <name evidence="1" type="ORF">HETSPECPRED_005812</name>
</gene>
<evidence type="ECO:0000313" key="2">
    <source>
        <dbReference type="Proteomes" id="UP000664521"/>
    </source>
</evidence>
<name>A0A8H3FKE3_9LECA</name>
<accession>A0A8H3FKE3</accession>
<dbReference type="Proteomes" id="UP000664521">
    <property type="component" value="Unassembled WGS sequence"/>
</dbReference>
<organism evidence="1 2">
    <name type="scientific">Heterodermia speciosa</name>
    <dbReference type="NCBI Taxonomy" id="116794"/>
    <lineage>
        <taxon>Eukaryota</taxon>
        <taxon>Fungi</taxon>
        <taxon>Dikarya</taxon>
        <taxon>Ascomycota</taxon>
        <taxon>Pezizomycotina</taxon>
        <taxon>Lecanoromycetes</taxon>
        <taxon>OSLEUM clade</taxon>
        <taxon>Lecanoromycetidae</taxon>
        <taxon>Caliciales</taxon>
        <taxon>Physciaceae</taxon>
        <taxon>Heterodermia</taxon>
    </lineage>
</organism>
<dbReference type="EMBL" id="CAJPDS010000038">
    <property type="protein sequence ID" value="CAF9925350.1"/>
    <property type="molecule type" value="Genomic_DNA"/>
</dbReference>
<evidence type="ECO:0000313" key="1">
    <source>
        <dbReference type="EMBL" id="CAF9925350.1"/>
    </source>
</evidence>
<sequence length="217" mass="25128">MSMLQPHELNILDKNDLFAYQELLKMPEHELSRLARNYAENCTSPPFSHPLSHAIGFLLQFQRAANPPVQNINSGTNLDFILLDYYMDKLARCKGLQQMLVHKHQQGSLVLHDSFDDLSDPALCQELDKKNLADNKTLLALGPLPKLESICESAKSIFADLPKLEDKIWKLEKGAELREWRKVEEERGERATETREMMLEEMEMFGEEEKRGWWGED</sequence>
<dbReference type="AlphaFoldDB" id="A0A8H3FKE3"/>